<evidence type="ECO:0000313" key="2">
    <source>
        <dbReference type="EMBL" id="CUK24477.1"/>
    </source>
</evidence>
<evidence type="ECO:0000313" key="3">
    <source>
        <dbReference type="Proteomes" id="UP000051184"/>
    </source>
</evidence>
<reference evidence="3" key="1">
    <citation type="submission" date="2015-09" db="EMBL/GenBank/DDBJ databases">
        <authorList>
            <person name="Rodrigo-Torres Lidia"/>
            <person name="Arahal R.David."/>
        </authorList>
    </citation>
    <scope>NUCLEOTIDE SEQUENCE [LARGE SCALE GENOMIC DNA]</scope>
    <source>
        <strain evidence="3">CECT 5114</strain>
    </source>
</reference>
<dbReference type="Gene3D" id="3.40.50.300">
    <property type="entry name" value="P-loop containing nucleotide triphosphate hydrolases"/>
    <property type="match status" value="1"/>
</dbReference>
<organism evidence="2 3">
    <name type="scientific">Cognatishimia activa</name>
    <dbReference type="NCBI Taxonomy" id="1715691"/>
    <lineage>
        <taxon>Bacteria</taxon>
        <taxon>Pseudomonadati</taxon>
        <taxon>Pseudomonadota</taxon>
        <taxon>Alphaproteobacteria</taxon>
        <taxon>Rhodobacterales</taxon>
        <taxon>Paracoccaceae</taxon>
        <taxon>Cognatishimia</taxon>
    </lineage>
</organism>
<dbReference type="Pfam" id="PF09848">
    <property type="entry name" value="SLFN-g3_helicase"/>
    <property type="match status" value="1"/>
</dbReference>
<feature type="domain" description="Schlafen group 3-like DNA/RNA helicase" evidence="1">
    <location>
        <begin position="234"/>
        <end position="627"/>
    </location>
</feature>
<dbReference type="InterPro" id="IPR027417">
    <property type="entry name" value="P-loop_NTPase"/>
</dbReference>
<dbReference type="OrthoDB" id="3193269at2"/>
<name>A0A0P1ILQ1_9RHOB</name>
<dbReference type="InterPro" id="IPR018647">
    <property type="entry name" value="SLFN_3-like_DNA/RNA_helicase"/>
</dbReference>
<protein>
    <recommendedName>
        <fullName evidence="1">Schlafen group 3-like DNA/RNA helicase domain-containing protein</fullName>
    </recommendedName>
</protein>
<gene>
    <name evidence="2" type="ORF">TA5114_00260</name>
</gene>
<dbReference type="EMBL" id="CYUE01000002">
    <property type="protein sequence ID" value="CUK24477.1"/>
    <property type="molecule type" value="Genomic_DNA"/>
</dbReference>
<sequence length="662" mass="73772">MSKAYYQAPVGDFCVEDGSSILGKLTTHHRHELEHLQRNAWIDQIRYLQLSLASIFSGTLFFEFNIPRMGKRADCILVTEGIVFVIEFKVGSLAFDRHAIEQVYDYALDLKNFHEGSHSATIVPVLIATNAAKVDFVLELGADGVATPICIGRSGLDDLLAQAAGIPREQPVSSPDWEASGYKPTPTIIEAAQALYKSHDVTEISRSDASAKNLKATSDRIAEIIETSKREHKKSICFVTGVPGAGKTLAGLNIAASRAERHENENAVFLSGNGPLVTVLREALARDKVEQGKFSGEKISKKDAEREVSLFVQNIHHFRDHYLSDPNEPFEHVVVFDEAQRAWTTDQTSKFMQAKRGLADFDQSEPEFLIGVMDRHSEWCTIVCLIGGGQEINTGEAGLGEWLRAVENRFSDWEVHASTLLEDPHYTVSQDAVELLHSPKITKHEDLHLSVSMRSFRAERLSSFVSSVLDGDVSSASEALASLGDRYPILLTRDLVSAKNWLNSRARGSERTGLVASSGAHRLRPEGIHIKSAIDPKSWFLNDSQDVRSSYYLEDVATEFDIQGLELDWAGMCWDADLRMVDGSWQFNAFKGSKWQSVKTSTRQVYLLNAYRVLLTRARQGMIIFVPNGDPKDPTRPPAFYDQTFHFLRGCGIPELKQNDSL</sequence>
<evidence type="ECO:0000259" key="1">
    <source>
        <dbReference type="Pfam" id="PF09848"/>
    </source>
</evidence>
<keyword evidence="3" id="KW-1185">Reference proteome</keyword>
<proteinExistence type="predicted"/>
<dbReference type="AlphaFoldDB" id="A0A0P1ILQ1"/>
<dbReference type="Proteomes" id="UP000051184">
    <property type="component" value="Unassembled WGS sequence"/>
</dbReference>
<accession>A0A0P1ILQ1</accession>
<dbReference type="SUPFAM" id="SSF52540">
    <property type="entry name" value="P-loop containing nucleoside triphosphate hydrolases"/>
    <property type="match status" value="1"/>
</dbReference>